<keyword evidence="4" id="KW-0456">Lyase</keyword>
<accession>A0ABV2SBA2</accession>
<dbReference type="InterPro" id="IPR001568">
    <property type="entry name" value="RNase_T2-like"/>
</dbReference>
<dbReference type="Pfam" id="PF00445">
    <property type="entry name" value="Ribonuclease_T2"/>
    <property type="match status" value="1"/>
</dbReference>
<dbReference type="Gene3D" id="3.90.730.10">
    <property type="entry name" value="Ribonuclease T2-like"/>
    <property type="match status" value="1"/>
</dbReference>
<evidence type="ECO:0000256" key="2">
    <source>
        <dbReference type="RuleBase" id="RU004328"/>
    </source>
</evidence>
<evidence type="ECO:0000256" key="1">
    <source>
        <dbReference type="ARBA" id="ARBA00007469"/>
    </source>
</evidence>
<feature type="signal peptide" evidence="3">
    <location>
        <begin position="1"/>
        <end position="22"/>
    </location>
</feature>
<dbReference type="Proteomes" id="UP001549366">
    <property type="component" value="Unassembled WGS sequence"/>
</dbReference>
<comment type="caution">
    <text evidence="4">The sequence shown here is derived from an EMBL/GenBank/DDBJ whole genome shotgun (WGS) entry which is preliminary data.</text>
</comment>
<gene>
    <name evidence="4" type="ORF">V5J35_000238</name>
</gene>
<dbReference type="InterPro" id="IPR036430">
    <property type="entry name" value="RNase_T2-like_sf"/>
</dbReference>
<proteinExistence type="inferred from homology"/>
<reference evidence="4 5" key="1">
    <citation type="submission" date="2024-06" db="EMBL/GenBank/DDBJ databases">
        <title>Genomic Encyclopedia of Type Strains, Phase V (KMG-V): Genome sequencing to study the core and pangenomes of soil and plant-associated prokaryotes.</title>
        <authorList>
            <person name="Whitman W."/>
        </authorList>
    </citation>
    <scope>NUCLEOTIDE SEQUENCE [LARGE SCALE GENOMIC DNA]</scope>
    <source>
        <strain evidence="4 5">NE40</strain>
    </source>
</reference>
<organism evidence="4 5">
    <name type="scientific">Endozoicomonas lisbonensis</name>
    <dbReference type="NCBI Taxonomy" id="3120522"/>
    <lineage>
        <taxon>Bacteria</taxon>
        <taxon>Pseudomonadati</taxon>
        <taxon>Pseudomonadota</taxon>
        <taxon>Gammaproteobacteria</taxon>
        <taxon>Oceanospirillales</taxon>
        <taxon>Endozoicomonadaceae</taxon>
        <taxon>Endozoicomonas</taxon>
    </lineage>
</organism>
<dbReference type="PANTHER" id="PTHR11240:SF22">
    <property type="entry name" value="RIBONUCLEASE T2"/>
    <property type="match status" value="1"/>
</dbReference>
<keyword evidence="5" id="KW-1185">Reference proteome</keyword>
<dbReference type="EMBL" id="JBEWTB010000002">
    <property type="protein sequence ID" value="MET4755046.1"/>
    <property type="molecule type" value="Genomic_DNA"/>
</dbReference>
<evidence type="ECO:0000313" key="5">
    <source>
        <dbReference type="Proteomes" id="UP001549366"/>
    </source>
</evidence>
<comment type="similarity">
    <text evidence="1 2">Belongs to the RNase T2 family.</text>
</comment>
<dbReference type="GO" id="GO:0033897">
    <property type="term" value="F:ribonuclease T2 activity"/>
    <property type="evidence" value="ECO:0007669"/>
    <property type="project" value="UniProtKB-EC"/>
</dbReference>
<feature type="chain" id="PRO_5047497896" evidence="3">
    <location>
        <begin position="23"/>
        <end position="244"/>
    </location>
</feature>
<evidence type="ECO:0000313" key="4">
    <source>
        <dbReference type="EMBL" id="MET4755046.1"/>
    </source>
</evidence>
<protein>
    <submittedName>
        <fullName evidence="4">Ribonuclease T2</fullName>
        <ecNumber evidence="4">4.6.1.19</ecNumber>
    </submittedName>
</protein>
<dbReference type="PANTHER" id="PTHR11240">
    <property type="entry name" value="RIBONUCLEASE T2"/>
    <property type="match status" value="1"/>
</dbReference>
<dbReference type="InterPro" id="IPR033130">
    <property type="entry name" value="RNase_T2_His_AS_2"/>
</dbReference>
<dbReference type="SUPFAM" id="SSF55895">
    <property type="entry name" value="Ribonuclease Rh-like"/>
    <property type="match status" value="1"/>
</dbReference>
<evidence type="ECO:0000256" key="3">
    <source>
        <dbReference type="SAM" id="SignalP"/>
    </source>
</evidence>
<dbReference type="EC" id="4.6.1.19" evidence="4"/>
<sequence length="244" mass="27825">MAVSVNSLVTILSLLFTFSVNASDPGEKEENHAPSGQFDFNVYAVTWQPTWCLKNGKDRCANRFYVHGVWPYFNLPEEVTHNAMHSKLINYHPSYCYNSPGCKSSQDCEIDDQQVLTVMDHPSIKDLYPQSIPLFKHEWHKHGTCSGLKPENYFLQADAYRKMVFPNLEPLYRLIDQHSAPFQVSTSYIESLLPNNTGLRCTLVNGQAMLFEIFFFIDRLGNPHTTQTQIGMDCTGQVVIPVTH</sequence>
<dbReference type="PROSITE" id="PS00531">
    <property type="entry name" value="RNASE_T2_2"/>
    <property type="match status" value="1"/>
</dbReference>
<dbReference type="RefSeq" id="WP_354009511.1">
    <property type="nucleotide sequence ID" value="NZ_JBEWTA010000001.1"/>
</dbReference>
<name>A0ABV2SBA2_9GAMM</name>
<keyword evidence="3" id="KW-0732">Signal</keyword>